<dbReference type="eggNOG" id="ENOG50340VV">
    <property type="taxonomic scope" value="Bacteria"/>
</dbReference>
<dbReference type="HOGENOM" id="CLU_1132141_0_0_3"/>
<sequence>MPYLILQDDGSLLVLHGVNPPDSEVDYYGIEIPITRSVEPGEVVSYQVKLTPLYLVDHYERHRTPTDLHGVVVVHCLLGWGETPILVSERQKKSINFLLNWQHLVNADPIQVNLPNLRCLSCSVTQERRWCVCCRLDGKKVQLVGIYRKRLVYKKKPRPFDQTAPVFTGHIFIEVEGSPQVYNPYQPPDARSMVRLGLEPRPSAEIERFVDQKVTVEGKLLICVSSLAPPPEVAQVAQTSSIARV</sequence>
<gene>
    <name evidence="1" type="ORF">Cylst_0667</name>
</gene>
<evidence type="ECO:0000313" key="2">
    <source>
        <dbReference type="Proteomes" id="UP000010475"/>
    </source>
</evidence>
<protein>
    <submittedName>
        <fullName evidence="1">Uncharacterized protein</fullName>
    </submittedName>
</protein>
<dbReference type="EMBL" id="CP003642">
    <property type="protein sequence ID" value="AFZ22996.1"/>
    <property type="molecule type" value="Genomic_DNA"/>
</dbReference>
<dbReference type="AlphaFoldDB" id="K9WT84"/>
<dbReference type="OrthoDB" id="9624829at2"/>
<organism evidence="1 2">
    <name type="scientific">Cylindrospermum stagnale PCC 7417</name>
    <dbReference type="NCBI Taxonomy" id="56107"/>
    <lineage>
        <taxon>Bacteria</taxon>
        <taxon>Bacillati</taxon>
        <taxon>Cyanobacteriota</taxon>
        <taxon>Cyanophyceae</taxon>
        <taxon>Nostocales</taxon>
        <taxon>Nostocaceae</taxon>
        <taxon>Cylindrospermum</taxon>
    </lineage>
</organism>
<reference evidence="1 2" key="1">
    <citation type="submission" date="2012-06" db="EMBL/GenBank/DDBJ databases">
        <title>Finished chromosome of genome of Cylindrospermum stagnale PCC 7417.</title>
        <authorList>
            <consortium name="US DOE Joint Genome Institute"/>
            <person name="Gugger M."/>
            <person name="Coursin T."/>
            <person name="Rippka R."/>
            <person name="Tandeau De Marsac N."/>
            <person name="Huntemann M."/>
            <person name="Wei C.-L."/>
            <person name="Han J."/>
            <person name="Detter J.C."/>
            <person name="Han C."/>
            <person name="Tapia R."/>
            <person name="Chen A."/>
            <person name="Kyrpides N."/>
            <person name="Mavromatis K."/>
            <person name="Markowitz V."/>
            <person name="Szeto E."/>
            <person name="Ivanova N."/>
            <person name="Pagani I."/>
            <person name="Pati A."/>
            <person name="Goodwin L."/>
            <person name="Nordberg H.P."/>
            <person name="Cantor M.N."/>
            <person name="Hua S.X."/>
            <person name="Woyke T."/>
            <person name="Kerfeld C.A."/>
        </authorList>
    </citation>
    <scope>NUCLEOTIDE SEQUENCE [LARGE SCALE GENOMIC DNA]</scope>
    <source>
        <strain evidence="1 2">PCC 7417</strain>
    </source>
</reference>
<accession>K9WT84</accession>
<keyword evidence="2" id="KW-1185">Reference proteome</keyword>
<name>K9WT84_9NOST</name>
<dbReference type="STRING" id="56107.Cylst_0667"/>
<evidence type="ECO:0000313" key="1">
    <source>
        <dbReference type="EMBL" id="AFZ22996.1"/>
    </source>
</evidence>
<dbReference type="Proteomes" id="UP000010475">
    <property type="component" value="Chromosome"/>
</dbReference>
<proteinExistence type="predicted"/>
<dbReference type="KEGG" id="csg:Cylst_0667"/>